<proteinExistence type="inferred from homology"/>
<evidence type="ECO:0000256" key="3">
    <source>
        <dbReference type="ARBA" id="ARBA00023274"/>
    </source>
</evidence>
<sequence>MSQTLIWHLIRDNNSFMVKRERTSRAGSVQFSSEPGNLMNAHSFKYSGLANNRAVDISSAGVIRTKDSKAENKPSKVYNAGETLSSHQAKKVQAKVVALVSATRPDLLSAAKVRATKTLRGVRAKNAPKARKVAKSAKRGKN</sequence>
<accession>A0A7S3MEX3</accession>
<dbReference type="EMBL" id="HBIC01049360">
    <property type="protein sequence ID" value="CAE0296278.1"/>
    <property type="molecule type" value="Transcribed_RNA"/>
</dbReference>
<reference evidence="6" key="1">
    <citation type="submission" date="2021-01" db="EMBL/GenBank/DDBJ databases">
        <authorList>
            <person name="Corre E."/>
            <person name="Pelletier E."/>
            <person name="Niang G."/>
            <person name="Scheremetjew M."/>
            <person name="Finn R."/>
            <person name="Kale V."/>
            <person name="Holt S."/>
            <person name="Cochrane G."/>
            <person name="Meng A."/>
            <person name="Brown T."/>
            <person name="Cohen L."/>
        </authorList>
    </citation>
    <scope>NUCLEOTIDE SEQUENCE</scope>
    <source>
        <strain evidence="6">CCAP 955/1</strain>
    </source>
</reference>
<gene>
    <name evidence="6" type="ORF">SELO1098_LOCUS25130</name>
</gene>
<dbReference type="AlphaFoldDB" id="A0A7S3MEX3"/>
<dbReference type="InterPro" id="IPR002672">
    <property type="entry name" value="Ribosomal_eL28"/>
</dbReference>
<dbReference type="InterPro" id="IPR029004">
    <property type="entry name" value="Ribosomal_eL28/Mak16"/>
</dbReference>
<evidence type="ECO:0000259" key="5">
    <source>
        <dbReference type="Pfam" id="PF01778"/>
    </source>
</evidence>
<feature type="region of interest" description="Disordered" evidence="4">
    <location>
        <begin position="123"/>
        <end position="142"/>
    </location>
</feature>
<keyword evidence="2" id="KW-0689">Ribosomal protein</keyword>
<protein>
    <recommendedName>
        <fullName evidence="5">Ribosomal eL28/Mak16 domain-containing protein</fullName>
    </recommendedName>
</protein>
<evidence type="ECO:0000256" key="2">
    <source>
        <dbReference type="ARBA" id="ARBA00022980"/>
    </source>
</evidence>
<keyword evidence="3" id="KW-0687">Ribonucleoprotein</keyword>
<organism evidence="6">
    <name type="scientific">Spumella elongata</name>
    <dbReference type="NCBI Taxonomy" id="89044"/>
    <lineage>
        <taxon>Eukaryota</taxon>
        <taxon>Sar</taxon>
        <taxon>Stramenopiles</taxon>
        <taxon>Ochrophyta</taxon>
        <taxon>Chrysophyceae</taxon>
        <taxon>Chromulinales</taxon>
        <taxon>Chromulinaceae</taxon>
        <taxon>Spumella</taxon>
    </lineage>
</organism>
<comment type="similarity">
    <text evidence="1">Belongs to the eukaryotic ribosomal protein eL28 family.</text>
</comment>
<evidence type="ECO:0000313" key="6">
    <source>
        <dbReference type="EMBL" id="CAE0296278.1"/>
    </source>
</evidence>
<dbReference type="GO" id="GO:0006412">
    <property type="term" value="P:translation"/>
    <property type="evidence" value="ECO:0007669"/>
    <property type="project" value="InterPro"/>
</dbReference>
<dbReference type="Pfam" id="PF01778">
    <property type="entry name" value="Ribosomal_L28e"/>
    <property type="match status" value="1"/>
</dbReference>
<evidence type="ECO:0000256" key="1">
    <source>
        <dbReference type="ARBA" id="ARBA00007926"/>
    </source>
</evidence>
<dbReference type="GO" id="GO:0005840">
    <property type="term" value="C:ribosome"/>
    <property type="evidence" value="ECO:0007669"/>
    <property type="project" value="UniProtKB-KW"/>
</dbReference>
<dbReference type="Gene3D" id="3.30.390.110">
    <property type="match status" value="1"/>
</dbReference>
<dbReference type="GO" id="GO:0003735">
    <property type="term" value="F:structural constituent of ribosome"/>
    <property type="evidence" value="ECO:0007669"/>
    <property type="project" value="InterPro"/>
</dbReference>
<feature type="domain" description="Ribosomal eL28/Mak16" evidence="5">
    <location>
        <begin position="5"/>
        <end position="120"/>
    </location>
</feature>
<evidence type="ECO:0000256" key="4">
    <source>
        <dbReference type="SAM" id="MobiDB-lite"/>
    </source>
</evidence>
<dbReference type="GO" id="GO:1990904">
    <property type="term" value="C:ribonucleoprotein complex"/>
    <property type="evidence" value="ECO:0007669"/>
    <property type="project" value="UniProtKB-KW"/>
</dbReference>
<name>A0A7S3MEX3_9STRA</name>
<dbReference type="PANTHER" id="PTHR10544">
    <property type="entry name" value="60S RIBOSOMAL PROTEIN L28"/>
    <property type="match status" value="1"/>
</dbReference>